<feature type="compositionally biased region" description="Low complexity" evidence="1">
    <location>
        <begin position="17"/>
        <end position="52"/>
    </location>
</feature>
<dbReference type="GO" id="GO:0000307">
    <property type="term" value="C:cyclin-dependent protein kinase holoenzyme complex"/>
    <property type="evidence" value="ECO:0007669"/>
    <property type="project" value="TreeGrafter"/>
</dbReference>
<comment type="caution">
    <text evidence="2">The sequence shown here is derived from an EMBL/GenBank/DDBJ whole genome shotgun (WGS) entry which is preliminary data.</text>
</comment>
<feature type="region of interest" description="Disordered" evidence="1">
    <location>
        <begin position="87"/>
        <end position="109"/>
    </location>
</feature>
<proteinExistence type="predicted"/>
<feature type="region of interest" description="Disordered" evidence="1">
    <location>
        <begin position="1"/>
        <end position="61"/>
    </location>
</feature>
<dbReference type="PANTHER" id="PTHR15615">
    <property type="match status" value="1"/>
</dbReference>
<sequence length="691" mass="75057">MRRDTHSSPLSTSLRYASCSSSLGSTTSASVSSLWSDAASQSSDDSSLSAHSSDSESFESRRKSNYKASIENALNNVRPQQLAKTAAIPVELRQNPRRTAAGSRSTCPPALVRQSDRKVNFVDNLVDSSTHIVEAIWPLSSVACRSELGSRAVLPLRTFIQETLRRSRTSYSTLQVALYYLILIKPHVPKHDFTMEQPDERQSGRALQCGRRMFLAALILASKYLQDRNYSARAWSKISGLNTLEINQNEIAFLLAVNWKLHITDEVFQRWTDIVLKYTPPPSPPSPGGISQAVAEQAALNWKRIILQLNPELTNVDGLAAAPKLASRTSDLCVSSPRSILNSTSGPTNYGMCEDSDITPTVKPVSTPSIVEPTPSAVYTSDRMAPALGMLPTPRLTPQTSGFCTPAVSAASHILSKNNAMGLAMAQATNLNTVQYLDRLPQSVTSSPQCYFSARRSSLATSVSTASSPESMVSDTSRSSRSSSISSVSSLASATLNPKLSLASRFRASKLCNERLSLKPTIPSVPEDYDEPEFTSSPETYTGSVSKLEDMCLDTPLARRETQLEDMVHDAASDAARALQDLHNYATANATLSARPGLKRSRPASMEDPLQENVRDLLKGRYTSQPSWPNTLLRSRAMVSDSHLRVPVSSGMSGGSKRICCSTEAANGYETASVHHAISFRGPGMWEGILN</sequence>
<dbReference type="GO" id="GO:0005634">
    <property type="term" value="C:nucleus"/>
    <property type="evidence" value="ECO:0007669"/>
    <property type="project" value="TreeGrafter"/>
</dbReference>
<dbReference type="InterPro" id="IPR013922">
    <property type="entry name" value="Cyclin_PHO80-like"/>
</dbReference>
<dbReference type="GO" id="GO:0019901">
    <property type="term" value="F:protein kinase binding"/>
    <property type="evidence" value="ECO:0007669"/>
    <property type="project" value="InterPro"/>
</dbReference>
<dbReference type="AlphaFoldDB" id="A0A8K0SD90"/>
<dbReference type="Pfam" id="PF08613">
    <property type="entry name" value="Cyclin"/>
    <property type="match status" value="1"/>
</dbReference>
<evidence type="ECO:0000313" key="3">
    <source>
        <dbReference type="Proteomes" id="UP000813444"/>
    </source>
</evidence>
<dbReference type="Proteomes" id="UP000813444">
    <property type="component" value="Unassembled WGS sequence"/>
</dbReference>
<name>A0A8K0SD90_9HYPO</name>
<feature type="region of interest" description="Disordered" evidence="1">
    <location>
        <begin position="463"/>
        <end position="488"/>
    </location>
</feature>
<dbReference type="Gene3D" id="1.10.472.10">
    <property type="entry name" value="Cyclin-like"/>
    <property type="match status" value="1"/>
</dbReference>
<gene>
    <name evidence="2" type="ORF">B0I35DRAFT_362483</name>
</gene>
<dbReference type="EMBL" id="JAGPNK010000020">
    <property type="protein sequence ID" value="KAH7304924.1"/>
    <property type="molecule type" value="Genomic_DNA"/>
</dbReference>
<protein>
    <submittedName>
        <fullName evidence="2">G1/S-specific cyclin Pcl5</fullName>
    </submittedName>
</protein>
<evidence type="ECO:0000313" key="2">
    <source>
        <dbReference type="EMBL" id="KAH7304924.1"/>
    </source>
</evidence>
<dbReference type="OrthoDB" id="286814at2759"/>
<dbReference type="PANTHER" id="PTHR15615:SF36">
    <property type="entry name" value="PHO85 CYCLIN-5"/>
    <property type="match status" value="1"/>
</dbReference>
<organism evidence="2 3">
    <name type="scientific">Stachybotrys elegans</name>
    <dbReference type="NCBI Taxonomy" id="80388"/>
    <lineage>
        <taxon>Eukaryota</taxon>
        <taxon>Fungi</taxon>
        <taxon>Dikarya</taxon>
        <taxon>Ascomycota</taxon>
        <taxon>Pezizomycotina</taxon>
        <taxon>Sordariomycetes</taxon>
        <taxon>Hypocreomycetidae</taxon>
        <taxon>Hypocreales</taxon>
        <taxon>Stachybotryaceae</taxon>
        <taxon>Stachybotrys</taxon>
    </lineage>
</organism>
<accession>A0A8K0SD90</accession>
<dbReference type="GO" id="GO:0016538">
    <property type="term" value="F:cyclin-dependent protein serine/threonine kinase regulator activity"/>
    <property type="evidence" value="ECO:0007669"/>
    <property type="project" value="TreeGrafter"/>
</dbReference>
<keyword evidence="3" id="KW-1185">Reference proteome</keyword>
<reference evidence="2" key="1">
    <citation type="journal article" date="2021" name="Nat. Commun.">
        <title>Genetic determinants of endophytism in the Arabidopsis root mycobiome.</title>
        <authorList>
            <person name="Mesny F."/>
            <person name="Miyauchi S."/>
            <person name="Thiergart T."/>
            <person name="Pickel B."/>
            <person name="Atanasova L."/>
            <person name="Karlsson M."/>
            <person name="Huettel B."/>
            <person name="Barry K.W."/>
            <person name="Haridas S."/>
            <person name="Chen C."/>
            <person name="Bauer D."/>
            <person name="Andreopoulos W."/>
            <person name="Pangilinan J."/>
            <person name="LaButti K."/>
            <person name="Riley R."/>
            <person name="Lipzen A."/>
            <person name="Clum A."/>
            <person name="Drula E."/>
            <person name="Henrissat B."/>
            <person name="Kohler A."/>
            <person name="Grigoriev I.V."/>
            <person name="Martin F.M."/>
            <person name="Hacquard S."/>
        </authorList>
    </citation>
    <scope>NUCLEOTIDE SEQUENCE</scope>
    <source>
        <strain evidence="2">MPI-CAGE-CH-0235</strain>
    </source>
</reference>
<dbReference type="CDD" id="cd20557">
    <property type="entry name" value="CYCLIN_ScPCL1-like"/>
    <property type="match status" value="1"/>
</dbReference>
<evidence type="ECO:0000256" key="1">
    <source>
        <dbReference type="SAM" id="MobiDB-lite"/>
    </source>
</evidence>